<proteinExistence type="predicted"/>
<dbReference type="EMBL" id="CM031840">
    <property type="protein sequence ID" value="KAG6671787.1"/>
    <property type="molecule type" value="Genomic_DNA"/>
</dbReference>
<accession>A0A922D0T6</accession>
<dbReference type="PANTHER" id="PTHR24121:SF21">
    <property type="entry name" value="ANKYRIN REPEAT FAMILY PROTEIN"/>
    <property type="match status" value="1"/>
</dbReference>
<dbReference type="Proteomes" id="UP000811246">
    <property type="component" value="Chromosome 16"/>
</dbReference>
<dbReference type="InterPro" id="IPR002110">
    <property type="entry name" value="Ankyrin_rpt"/>
</dbReference>
<evidence type="ECO:0000313" key="1">
    <source>
        <dbReference type="EMBL" id="KAG6671787.1"/>
    </source>
</evidence>
<comment type="caution">
    <text evidence="1">The sequence shown here is derived from an EMBL/GenBank/DDBJ whole genome shotgun (WGS) entry which is preliminary data.</text>
</comment>
<dbReference type="Pfam" id="PF12796">
    <property type="entry name" value="Ank_2"/>
    <property type="match status" value="1"/>
</dbReference>
<gene>
    <name evidence="1" type="ORF">I3842_16G022400</name>
</gene>
<protein>
    <submittedName>
        <fullName evidence="1">Uncharacterized protein</fullName>
    </submittedName>
</protein>
<name>A0A922D0T6_CARIL</name>
<evidence type="ECO:0000313" key="2">
    <source>
        <dbReference type="Proteomes" id="UP000811246"/>
    </source>
</evidence>
<dbReference type="AlphaFoldDB" id="A0A922D0T6"/>
<sequence>MKIMEEGNSSCSRSLAVYAPLLRAILEDNWKAAEAFIQAHQGCLEAAITKDDDTALHFAAGQKRTRFVKNLVSKMEPKQLESKANNGKTTALYFAAQTEIVTIAEVMVKKNKELPSIFPKDSIQFLPLYAAIETGNRDMVWYLYSVTPIEDLVSADRIELLKATISSDLYDMALEILKTLKLTTEEKELHLWSNQLKMLARKPSEIGSTHQPSLWKRCLNSC</sequence>
<reference evidence="1" key="1">
    <citation type="submission" date="2021-01" db="EMBL/GenBank/DDBJ databases">
        <authorList>
            <person name="Lovell J.T."/>
            <person name="Bentley N."/>
            <person name="Bhattarai G."/>
            <person name="Jenkins J.W."/>
            <person name="Sreedasyam A."/>
            <person name="Alarcon Y."/>
            <person name="Bock C."/>
            <person name="Boston L."/>
            <person name="Carlson J."/>
            <person name="Cervantes K."/>
            <person name="Clermont K."/>
            <person name="Krom N."/>
            <person name="Kubenka K."/>
            <person name="Mamidi S."/>
            <person name="Mattison C."/>
            <person name="Monteros M."/>
            <person name="Pisani C."/>
            <person name="Plott C."/>
            <person name="Rajasekar S."/>
            <person name="Rhein H.S."/>
            <person name="Rohla C."/>
            <person name="Song M."/>
            <person name="Hilaire R.S."/>
            <person name="Shu S."/>
            <person name="Wells L."/>
            <person name="Wang X."/>
            <person name="Webber J."/>
            <person name="Heerema R.J."/>
            <person name="Klein P."/>
            <person name="Conner P."/>
            <person name="Grauke L."/>
            <person name="Grimwood J."/>
            <person name="Schmutz J."/>
            <person name="Randall J.J."/>
        </authorList>
    </citation>
    <scope>NUCLEOTIDE SEQUENCE</scope>
    <source>
        <tissue evidence="1">Leaf</tissue>
    </source>
</reference>
<organism evidence="1 2">
    <name type="scientific">Carya illinoinensis</name>
    <name type="common">Pecan</name>
    <dbReference type="NCBI Taxonomy" id="32201"/>
    <lineage>
        <taxon>Eukaryota</taxon>
        <taxon>Viridiplantae</taxon>
        <taxon>Streptophyta</taxon>
        <taxon>Embryophyta</taxon>
        <taxon>Tracheophyta</taxon>
        <taxon>Spermatophyta</taxon>
        <taxon>Magnoliopsida</taxon>
        <taxon>eudicotyledons</taxon>
        <taxon>Gunneridae</taxon>
        <taxon>Pentapetalae</taxon>
        <taxon>rosids</taxon>
        <taxon>fabids</taxon>
        <taxon>Fagales</taxon>
        <taxon>Juglandaceae</taxon>
        <taxon>Carya</taxon>
    </lineage>
</organism>
<dbReference type="PANTHER" id="PTHR24121">
    <property type="entry name" value="NO MECHANORECEPTOR POTENTIAL C, ISOFORM D-RELATED"/>
    <property type="match status" value="1"/>
</dbReference>